<reference evidence="1" key="1">
    <citation type="submission" date="2006-10" db="EMBL/GenBank/DDBJ databases">
        <authorList>
            <person name="Amadeo P."/>
            <person name="Zhao Q."/>
            <person name="Wortman J."/>
            <person name="Fraser-Liggett C."/>
            <person name="Carlton J."/>
        </authorList>
    </citation>
    <scope>NUCLEOTIDE SEQUENCE</scope>
    <source>
        <strain evidence="1">G3</strain>
    </source>
</reference>
<evidence type="ECO:0008006" key="3">
    <source>
        <dbReference type="Google" id="ProtNLM"/>
    </source>
</evidence>
<protein>
    <recommendedName>
        <fullName evidence="3">F5/8 type C domain-containing protein</fullName>
    </recommendedName>
</protein>
<evidence type="ECO:0000313" key="2">
    <source>
        <dbReference type="Proteomes" id="UP000001542"/>
    </source>
</evidence>
<keyword evidence="2" id="KW-1185">Reference proteome</keyword>
<dbReference type="RefSeq" id="XP_001581126.1">
    <property type="nucleotide sequence ID" value="XM_001581076.1"/>
</dbReference>
<proteinExistence type="predicted"/>
<name>A2DH67_TRIV3</name>
<reference evidence="1" key="2">
    <citation type="journal article" date="2007" name="Science">
        <title>Draft genome sequence of the sexually transmitted pathogen Trichomonas vaginalis.</title>
        <authorList>
            <person name="Carlton J.M."/>
            <person name="Hirt R.P."/>
            <person name="Silva J.C."/>
            <person name="Delcher A.L."/>
            <person name="Schatz M."/>
            <person name="Zhao Q."/>
            <person name="Wortman J.R."/>
            <person name="Bidwell S.L."/>
            <person name="Alsmark U.C.M."/>
            <person name="Besteiro S."/>
            <person name="Sicheritz-Ponten T."/>
            <person name="Noel C.J."/>
            <person name="Dacks J.B."/>
            <person name="Foster P.G."/>
            <person name="Simillion C."/>
            <person name="Van de Peer Y."/>
            <person name="Miranda-Saavedra D."/>
            <person name="Barton G.J."/>
            <person name="Westrop G.D."/>
            <person name="Mueller S."/>
            <person name="Dessi D."/>
            <person name="Fiori P.L."/>
            <person name="Ren Q."/>
            <person name="Paulsen I."/>
            <person name="Zhang H."/>
            <person name="Bastida-Corcuera F.D."/>
            <person name="Simoes-Barbosa A."/>
            <person name="Brown M.T."/>
            <person name="Hayes R.D."/>
            <person name="Mukherjee M."/>
            <person name="Okumura C.Y."/>
            <person name="Schneider R."/>
            <person name="Smith A.J."/>
            <person name="Vanacova S."/>
            <person name="Villalvazo M."/>
            <person name="Haas B.J."/>
            <person name="Pertea M."/>
            <person name="Feldblyum T.V."/>
            <person name="Utterback T.R."/>
            <person name="Shu C.L."/>
            <person name="Osoegawa K."/>
            <person name="de Jong P.J."/>
            <person name="Hrdy I."/>
            <person name="Horvathova L."/>
            <person name="Zubacova Z."/>
            <person name="Dolezal P."/>
            <person name="Malik S.B."/>
            <person name="Logsdon J.M. Jr."/>
            <person name="Henze K."/>
            <person name="Gupta A."/>
            <person name="Wang C.C."/>
            <person name="Dunne R.L."/>
            <person name="Upcroft J.A."/>
            <person name="Upcroft P."/>
            <person name="White O."/>
            <person name="Salzberg S.L."/>
            <person name="Tang P."/>
            <person name="Chiu C.-H."/>
            <person name="Lee Y.-S."/>
            <person name="Embley T.M."/>
            <person name="Coombs G.H."/>
            <person name="Mottram J.C."/>
            <person name="Tachezy J."/>
            <person name="Fraser-Liggett C.M."/>
            <person name="Johnson P.J."/>
        </authorList>
    </citation>
    <scope>NUCLEOTIDE SEQUENCE [LARGE SCALE GENOMIC DNA]</scope>
    <source>
        <strain evidence="1">G3</strain>
    </source>
</reference>
<evidence type="ECO:0000313" key="1">
    <source>
        <dbReference type="EMBL" id="EAY20140.1"/>
    </source>
</evidence>
<dbReference type="AlphaFoldDB" id="A2DH67"/>
<dbReference type="VEuPathDB" id="TrichDB:TVAG_020850"/>
<dbReference type="Proteomes" id="UP000001542">
    <property type="component" value="Unassembled WGS sequence"/>
</dbReference>
<dbReference type="EMBL" id="DS113200">
    <property type="protein sequence ID" value="EAY20140.1"/>
    <property type="molecule type" value="Genomic_DNA"/>
</dbReference>
<gene>
    <name evidence="1" type="ORF">TVAG_020850</name>
</gene>
<sequence length="240" mass="27862">MFSILFFADIKFEPHTFNGTDYYNYNDIFHFLREIYNTDNLTKVDAVTLIPSSTYKTQGESYRTICSVIVGNVTESPGRFLTEDEPWILKPYLLIDFHHTKVTLTSYTILLNAAYPRFMQSFRILGELETDVWKVIDEHHNYTPFIDPNITDTGAIIPNNKRLYRYFFNVTNAKTYSRFKIENIGPDSYNDKISPHANILSISKLLFFGTVYNGRVFFSPQKAKQSCSKLLKLGALSMYN</sequence>
<dbReference type="KEGG" id="tva:5465683"/>
<organism evidence="1 2">
    <name type="scientific">Trichomonas vaginalis (strain ATCC PRA-98 / G3)</name>
    <dbReference type="NCBI Taxonomy" id="412133"/>
    <lineage>
        <taxon>Eukaryota</taxon>
        <taxon>Metamonada</taxon>
        <taxon>Parabasalia</taxon>
        <taxon>Trichomonadida</taxon>
        <taxon>Trichomonadidae</taxon>
        <taxon>Trichomonas</taxon>
    </lineage>
</organism>
<dbReference type="InParanoid" id="A2DH67"/>
<accession>A2DH67</accession>
<dbReference type="VEuPathDB" id="TrichDB:TVAGG3_0677010"/>